<evidence type="ECO:0000313" key="4">
    <source>
        <dbReference type="WBParaSite" id="SRAE_2000143600.1"/>
    </source>
</evidence>
<name>A0A090LH25_STRRB</name>
<reference evidence="2 3" key="1">
    <citation type="submission" date="2014-09" db="EMBL/GenBank/DDBJ databases">
        <authorList>
            <person name="Martin A.A."/>
        </authorList>
    </citation>
    <scope>NUCLEOTIDE SEQUENCE</scope>
    <source>
        <strain evidence="3">ED321</strain>
        <strain evidence="2">ED321 Heterogonic</strain>
    </source>
</reference>
<feature type="compositionally biased region" description="Polar residues" evidence="1">
    <location>
        <begin position="252"/>
        <end position="273"/>
    </location>
</feature>
<reference evidence="4" key="2">
    <citation type="submission" date="2020-12" db="UniProtKB">
        <authorList>
            <consortium name="WormBaseParasite"/>
        </authorList>
    </citation>
    <scope>IDENTIFICATION</scope>
</reference>
<feature type="region of interest" description="Disordered" evidence="1">
    <location>
        <begin position="87"/>
        <end position="106"/>
    </location>
</feature>
<proteinExistence type="predicted"/>
<protein>
    <submittedName>
        <fullName evidence="2 4">AT hook-like family-containing protein</fullName>
    </submittedName>
</protein>
<dbReference type="RefSeq" id="XP_024505970.1">
    <property type="nucleotide sequence ID" value="XM_024652389.1"/>
</dbReference>
<gene>
    <name evidence="2 4 5" type="ORF">SRAE_2000143600</name>
</gene>
<feature type="compositionally biased region" description="Polar residues" evidence="1">
    <location>
        <begin position="346"/>
        <end position="355"/>
    </location>
</feature>
<dbReference type="GO" id="GO:0003677">
    <property type="term" value="F:DNA binding"/>
    <property type="evidence" value="ECO:0007669"/>
    <property type="project" value="InterPro"/>
</dbReference>
<feature type="region of interest" description="Disordered" evidence="1">
    <location>
        <begin position="239"/>
        <end position="278"/>
    </location>
</feature>
<dbReference type="WormBase" id="SRAE_2000143600">
    <property type="protein sequence ID" value="SRP00929"/>
    <property type="gene ID" value="WBGene00261641"/>
</dbReference>
<dbReference type="Proteomes" id="UP000035682">
    <property type="component" value="Unplaced"/>
</dbReference>
<dbReference type="WBParaSite" id="SRAE_2000143600.1">
    <property type="protein sequence ID" value="SRAE_2000143600.1"/>
    <property type="gene ID" value="WBGene00261641"/>
</dbReference>
<sequence>MSDNDKISSIGDDLSFNKKDIVKKKRGRPPSKINKDGIKKYKKNNLPQNYLSLCKNNRNGNLKIFKCSQSMTTNLCKNLSTTKVQINSEKKKRGRPRKIPSSTIDIKSPPKFEDSILSLITKNDSENEEDLFIDDIESKTETTLEAQNKLLNLLQKPPSFADYATNIIENNMKQHGKKRGRPRKSDMQNCFSNKMSKVIKNVSDDVIKKNSTILAISKQKDKFSHTKIDEEKSNFNCEQSNKDKLTRKKNSDLPSSNNSEQLNCDQNKITPANTPLPVISENLKNENEKQNTKLSSNESIMESSLLNNQCDINSHLTGKTLSNLFKRDTIVPQIMEKKKRGRPRGSLTSKNKSTDSLLAKNNDNLMEKILGSFSKIIPVKKKRGRPCKINLSQVPANNILPTTDNDEKDNPLNLSHTETQEHDIKKIENVSNTSKSQEVFLLKEEENTEETETFMTKNLSKTDGPNLKCSNAQNIYNNKNNFQNKEGNLAVEQKNSINDTTVVVTLSSDGTYAISGNLPKMPKILICNGVIENSNECIKIPIQLIINNQSGNINSEMTPITLSPENLSRSESLPFGSDSNQINESTTSARNNSFSLNTENHSNITIKKSSSNSCFDDKKDALSTKLIHNESIISSDQGNNLIPCMTKNFISPTSISGLEEEYDDRPEVFKPFMPKSVLPINITSLRDDSLYDRKGRASSLPPLSSPK</sequence>
<evidence type="ECO:0000256" key="1">
    <source>
        <dbReference type="SAM" id="MobiDB-lite"/>
    </source>
</evidence>
<dbReference type="AlphaFoldDB" id="A0A090LH25"/>
<dbReference type="SMART" id="SM00384">
    <property type="entry name" value="AT_hook"/>
    <property type="match status" value="5"/>
</dbReference>
<dbReference type="GeneID" id="36379135"/>
<dbReference type="EMBL" id="LN609529">
    <property type="protein sequence ID" value="CEF66770.1"/>
    <property type="molecule type" value="Genomic_DNA"/>
</dbReference>
<dbReference type="PRINTS" id="PR00929">
    <property type="entry name" value="ATHOOK"/>
</dbReference>
<feature type="region of interest" description="Disordered" evidence="1">
    <location>
        <begin position="18"/>
        <end position="37"/>
    </location>
</feature>
<evidence type="ECO:0000313" key="3">
    <source>
        <dbReference type="Proteomes" id="UP000035682"/>
    </source>
</evidence>
<organism evidence="2">
    <name type="scientific">Strongyloides ratti</name>
    <name type="common">Parasitic roundworm</name>
    <dbReference type="NCBI Taxonomy" id="34506"/>
    <lineage>
        <taxon>Eukaryota</taxon>
        <taxon>Metazoa</taxon>
        <taxon>Ecdysozoa</taxon>
        <taxon>Nematoda</taxon>
        <taxon>Chromadorea</taxon>
        <taxon>Rhabditida</taxon>
        <taxon>Tylenchina</taxon>
        <taxon>Panagrolaimomorpha</taxon>
        <taxon>Strongyloidoidea</taxon>
        <taxon>Strongyloididae</taxon>
        <taxon>Strongyloides</taxon>
    </lineage>
</organism>
<dbReference type="InterPro" id="IPR017956">
    <property type="entry name" value="AT_hook_DNA-bd_motif"/>
</dbReference>
<dbReference type="Pfam" id="PF02178">
    <property type="entry name" value="AT_hook"/>
    <property type="match status" value="4"/>
</dbReference>
<accession>A0A090LH25</accession>
<evidence type="ECO:0000313" key="2">
    <source>
        <dbReference type="EMBL" id="CEF66770.1"/>
    </source>
</evidence>
<keyword evidence="3" id="KW-1185">Reference proteome</keyword>
<feature type="region of interest" description="Disordered" evidence="1">
    <location>
        <begin position="336"/>
        <end position="355"/>
    </location>
</feature>
<dbReference type="CTD" id="36379135"/>
<evidence type="ECO:0000313" key="5">
    <source>
        <dbReference type="WormBase" id="SRAE_2000143600"/>
    </source>
</evidence>